<keyword evidence="1" id="KW-0732">Signal</keyword>
<organism evidence="2 3">
    <name type="scientific">Persicirhabdus sediminis</name>
    <dbReference type="NCBI Taxonomy" id="454144"/>
    <lineage>
        <taxon>Bacteria</taxon>
        <taxon>Pseudomonadati</taxon>
        <taxon>Verrucomicrobiota</taxon>
        <taxon>Verrucomicrobiia</taxon>
        <taxon>Verrucomicrobiales</taxon>
        <taxon>Verrucomicrobiaceae</taxon>
        <taxon>Persicirhabdus</taxon>
    </lineage>
</organism>
<protein>
    <recommendedName>
        <fullName evidence="4">Lipoprotein</fullName>
    </recommendedName>
</protein>
<evidence type="ECO:0000313" key="3">
    <source>
        <dbReference type="Proteomes" id="UP000624703"/>
    </source>
</evidence>
<evidence type="ECO:0000256" key="1">
    <source>
        <dbReference type="SAM" id="SignalP"/>
    </source>
</evidence>
<accession>A0A8J7SK24</accession>
<proteinExistence type="predicted"/>
<dbReference type="RefSeq" id="WP_200311763.1">
    <property type="nucleotide sequence ID" value="NZ_JAENIM010000041.1"/>
</dbReference>
<evidence type="ECO:0008006" key="4">
    <source>
        <dbReference type="Google" id="ProtNLM"/>
    </source>
</evidence>
<reference evidence="2" key="1">
    <citation type="submission" date="2021-01" db="EMBL/GenBank/DDBJ databases">
        <title>Modified the classification status of verrucomicrobia.</title>
        <authorList>
            <person name="Feng X."/>
        </authorList>
    </citation>
    <scope>NUCLEOTIDE SEQUENCE</scope>
    <source>
        <strain evidence="2">_KCTC 22039</strain>
    </source>
</reference>
<feature type="chain" id="PRO_5035259969" description="Lipoprotein" evidence="1">
    <location>
        <begin position="25"/>
        <end position="64"/>
    </location>
</feature>
<name>A0A8J7SK24_9BACT</name>
<gene>
    <name evidence="2" type="ORF">JIN82_11325</name>
</gene>
<dbReference type="EMBL" id="JAENIM010000041">
    <property type="protein sequence ID" value="MBK1791744.1"/>
    <property type="molecule type" value="Genomic_DNA"/>
</dbReference>
<dbReference type="AlphaFoldDB" id="A0A8J7SK24"/>
<evidence type="ECO:0000313" key="2">
    <source>
        <dbReference type="EMBL" id="MBK1791744.1"/>
    </source>
</evidence>
<comment type="caution">
    <text evidence="2">The sequence shown here is derived from an EMBL/GenBank/DDBJ whole genome shotgun (WGS) entry which is preliminary data.</text>
</comment>
<feature type="signal peptide" evidence="1">
    <location>
        <begin position="1"/>
        <end position="24"/>
    </location>
</feature>
<sequence>MKLCLMVVSCGSFLVLFLSSCVTERTVTNESGDVLLKETVVNKPFESEAEKQAEVQEELRQHGW</sequence>
<dbReference type="PROSITE" id="PS51257">
    <property type="entry name" value="PROKAR_LIPOPROTEIN"/>
    <property type="match status" value="1"/>
</dbReference>
<keyword evidence="3" id="KW-1185">Reference proteome</keyword>
<dbReference type="Proteomes" id="UP000624703">
    <property type="component" value="Unassembled WGS sequence"/>
</dbReference>